<dbReference type="Pfam" id="PF12867">
    <property type="entry name" value="DinB_2"/>
    <property type="match status" value="1"/>
</dbReference>
<organism evidence="2 3">
    <name type="scientific">Neolewinella antarctica</name>
    <dbReference type="NCBI Taxonomy" id="442734"/>
    <lineage>
        <taxon>Bacteria</taxon>
        <taxon>Pseudomonadati</taxon>
        <taxon>Bacteroidota</taxon>
        <taxon>Saprospiria</taxon>
        <taxon>Saprospirales</taxon>
        <taxon>Lewinellaceae</taxon>
        <taxon>Neolewinella</taxon>
    </lineage>
</organism>
<proteinExistence type="predicted"/>
<dbReference type="SUPFAM" id="SSF109854">
    <property type="entry name" value="DinB/YfiT-like putative metalloenzymes"/>
    <property type="match status" value="1"/>
</dbReference>
<dbReference type="EMBL" id="JAATJH010000004">
    <property type="protein sequence ID" value="NJC27288.1"/>
    <property type="molecule type" value="Genomic_DNA"/>
</dbReference>
<protein>
    <recommendedName>
        <fullName evidence="1">DinB-like domain-containing protein</fullName>
    </recommendedName>
</protein>
<gene>
    <name evidence="2" type="ORF">GGR27_002801</name>
</gene>
<evidence type="ECO:0000313" key="3">
    <source>
        <dbReference type="Proteomes" id="UP000770785"/>
    </source>
</evidence>
<feature type="domain" description="DinB-like" evidence="1">
    <location>
        <begin position="7"/>
        <end position="143"/>
    </location>
</feature>
<comment type="caution">
    <text evidence="2">The sequence shown here is derived from an EMBL/GenBank/DDBJ whole genome shotgun (WGS) entry which is preliminary data.</text>
</comment>
<dbReference type="InterPro" id="IPR034660">
    <property type="entry name" value="DinB/YfiT-like"/>
</dbReference>
<sequence>MNTIDLLTATRTNILKLCGGLTDEQLNQIPVGFNNNLIWNAGHVIATMESLVYGLGRQQPPSGKDFINRYRKGSKPEVPASEAEIQEIFTLLKTSVKKLEADLGVLDFSNYKEYPTSYGVTLRSVEDALTFNNMHEAMHVGAIIALKKFV</sequence>
<evidence type="ECO:0000259" key="1">
    <source>
        <dbReference type="Pfam" id="PF12867"/>
    </source>
</evidence>
<accession>A0ABX0XES5</accession>
<dbReference type="Gene3D" id="1.20.120.450">
    <property type="entry name" value="dinb family like domain"/>
    <property type="match status" value="1"/>
</dbReference>
<dbReference type="InterPro" id="IPR024775">
    <property type="entry name" value="DinB-like"/>
</dbReference>
<keyword evidence="3" id="KW-1185">Reference proteome</keyword>
<evidence type="ECO:0000313" key="2">
    <source>
        <dbReference type="EMBL" id="NJC27288.1"/>
    </source>
</evidence>
<name>A0ABX0XES5_9BACT</name>
<reference evidence="2 3" key="1">
    <citation type="submission" date="2020-03" db="EMBL/GenBank/DDBJ databases">
        <title>Genomic Encyclopedia of Type Strains, Phase IV (KMG-IV): sequencing the most valuable type-strain genomes for metagenomic binning, comparative biology and taxonomic classification.</title>
        <authorList>
            <person name="Goeker M."/>
        </authorList>
    </citation>
    <scope>NUCLEOTIDE SEQUENCE [LARGE SCALE GENOMIC DNA]</scope>
    <source>
        <strain evidence="2 3">DSM 105096</strain>
    </source>
</reference>
<dbReference type="Proteomes" id="UP000770785">
    <property type="component" value="Unassembled WGS sequence"/>
</dbReference>
<dbReference type="RefSeq" id="WP_168038235.1">
    <property type="nucleotide sequence ID" value="NZ_JAATJH010000004.1"/>
</dbReference>